<feature type="non-terminal residue" evidence="3">
    <location>
        <position position="1"/>
    </location>
</feature>
<reference evidence="3" key="1">
    <citation type="submission" date="2020-08" db="EMBL/GenBank/DDBJ databases">
        <title>Multicomponent nature underlies the extraordinary mechanical properties of spider dragline silk.</title>
        <authorList>
            <person name="Kono N."/>
            <person name="Nakamura H."/>
            <person name="Mori M."/>
            <person name="Yoshida Y."/>
            <person name="Ohtoshi R."/>
            <person name="Malay A.D."/>
            <person name="Moran D.A.P."/>
            <person name="Tomita M."/>
            <person name="Numata K."/>
            <person name="Arakawa K."/>
        </authorList>
    </citation>
    <scope>NUCLEOTIDE SEQUENCE</scope>
</reference>
<evidence type="ECO:0000313" key="2">
    <source>
        <dbReference type="EMBL" id="GFS77309.1"/>
    </source>
</evidence>
<keyword evidence="1" id="KW-0472">Membrane</keyword>
<protein>
    <submittedName>
        <fullName evidence="3">Uncharacterized protein</fullName>
    </submittedName>
</protein>
<proteinExistence type="predicted"/>
<sequence length="72" mass="7806">VSEDSDSVALKIRLIQVTGVHVANTSPSFITFTLSLILVTLTEITFRERPKGKEATSTPLMLLAVSSYSINP</sequence>
<keyword evidence="1" id="KW-0812">Transmembrane</keyword>
<gene>
    <name evidence="3" type="ORF">NPIL_308341</name>
    <name evidence="2" type="ORF">NPIL_71241</name>
</gene>
<organism evidence="3 4">
    <name type="scientific">Nephila pilipes</name>
    <name type="common">Giant wood spider</name>
    <name type="synonym">Nephila maculata</name>
    <dbReference type="NCBI Taxonomy" id="299642"/>
    <lineage>
        <taxon>Eukaryota</taxon>
        <taxon>Metazoa</taxon>
        <taxon>Ecdysozoa</taxon>
        <taxon>Arthropoda</taxon>
        <taxon>Chelicerata</taxon>
        <taxon>Arachnida</taxon>
        <taxon>Araneae</taxon>
        <taxon>Araneomorphae</taxon>
        <taxon>Entelegynae</taxon>
        <taxon>Araneoidea</taxon>
        <taxon>Nephilidae</taxon>
        <taxon>Nephila</taxon>
    </lineage>
</organism>
<feature type="transmembrane region" description="Helical" evidence="1">
    <location>
        <begin position="29"/>
        <end position="46"/>
    </location>
</feature>
<evidence type="ECO:0000256" key="1">
    <source>
        <dbReference type="SAM" id="Phobius"/>
    </source>
</evidence>
<keyword evidence="4" id="KW-1185">Reference proteome</keyword>
<evidence type="ECO:0000313" key="3">
    <source>
        <dbReference type="EMBL" id="GFT16174.1"/>
    </source>
</evidence>
<comment type="caution">
    <text evidence="3">The sequence shown here is derived from an EMBL/GenBank/DDBJ whole genome shotgun (WGS) entry which is preliminary data.</text>
</comment>
<keyword evidence="1" id="KW-1133">Transmembrane helix</keyword>
<name>A0A8X6TJG4_NEPPI</name>
<dbReference type="AlphaFoldDB" id="A0A8X6TJG4"/>
<evidence type="ECO:0000313" key="4">
    <source>
        <dbReference type="Proteomes" id="UP000887013"/>
    </source>
</evidence>
<dbReference type="EMBL" id="BMAW01009886">
    <property type="protein sequence ID" value="GFT16174.1"/>
    <property type="molecule type" value="Genomic_DNA"/>
</dbReference>
<dbReference type="Proteomes" id="UP000887013">
    <property type="component" value="Unassembled WGS sequence"/>
</dbReference>
<dbReference type="EMBL" id="BMAW01002172">
    <property type="protein sequence ID" value="GFS77309.1"/>
    <property type="molecule type" value="Genomic_DNA"/>
</dbReference>
<accession>A0A8X6TJG4</accession>